<proteinExistence type="predicted"/>
<evidence type="ECO:0000256" key="5">
    <source>
        <dbReference type="ARBA" id="ARBA00022801"/>
    </source>
</evidence>
<evidence type="ECO:0000313" key="8">
    <source>
        <dbReference type="EMBL" id="GGR25006.1"/>
    </source>
</evidence>
<dbReference type="InterPro" id="IPR043519">
    <property type="entry name" value="NT_sf"/>
</dbReference>
<dbReference type="InterPro" id="IPR002934">
    <property type="entry name" value="Polymerase_NTP_transf_dom"/>
</dbReference>
<evidence type="ECO:0000259" key="7">
    <source>
        <dbReference type="Pfam" id="PF01909"/>
    </source>
</evidence>
<evidence type="ECO:0000256" key="3">
    <source>
        <dbReference type="ARBA" id="ARBA00022722"/>
    </source>
</evidence>
<dbReference type="GO" id="GO:0004540">
    <property type="term" value="F:RNA nuclease activity"/>
    <property type="evidence" value="ECO:0007669"/>
    <property type="project" value="InterPro"/>
</dbReference>
<reference evidence="8" key="1">
    <citation type="journal article" date="2014" name="Int. J. Syst. Evol. Microbiol.">
        <title>Complete genome sequence of Corynebacterium casei LMG S-19264T (=DSM 44701T), isolated from a smear-ripened cheese.</title>
        <authorList>
            <consortium name="US DOE Joint Genome Institute (JGI-PGF)"/>
            <person name="Walter F."/>
            <person name="Albersmeier A."/>
            <person name="Kalinowski J."/>
            <person name="Ruckert C."/>
        </authorList>
    </citation>
    <scope>NUCLEOTIDE SEQUENCE</scope>
    <source>
        <strain evidence="8">JCM 31311</strain>
    </source>
</reference>
<dbReference type="Gene3D" id="3.30.460.10">
    <property type="entry name" value="Beta Polymerase, domain 2"/>
    <property type="match status" value="1"/>
</dbReference>
<comment type="caution">
    <text evidence="8">The sequence shown here is derived from an EMBL/GenBank/DDBJ whole genome shotgun (WGS) entry which is preliminary data.</text>
</comment>
<evidence type="ECO:0000256" key="6">
    <source>
        <dbReference type="SAM" id="MobiDB-lite"/>
    </source>
</evidence>
<feature type="domain" description="Polymerase nucleotidyl transferase" evidence="7">
    <location>
        <begin position="45"/>
        <end position="118"/>
    </location>
</feature>
<dbReference type="InterPro" id="IPR051813">
    <property type="entry name" value="HepT_RNase_toxin"/>
</dbReference>
<evidence type="ECO:0000256" key="2">
    <source>
        <dbReference type="ARBA" id="ARBA00022649"/>
    </source>
</evidence>
<reference evidence="8" key="2">
    <citation type="submission" date="2020-09" db="EMBL/GenBank/DDBJ databases">
        <authorList>
            <person name="Sun Q."/>
            <person name="Ohkuma M."/>
        </authorList>
    </citation>
    <scope>NUCLEOTIDE SEQUENCE</scope>
    <source>
        <strain evidence="8">JCM 31311</strain>
    </source>
</reference>
<dbReference type="Pfam" id="PF01909">
    <property type="entry name" value="NTP_transf_2"/>
    <property type="match status" value="1"/>
</dbReference>
<evidence type="ECO:0000313" key="9">
    <source>
        <dbReference type="Proteomes" id="UP000603865"/>
    </source>
</evidence>
<evidence type="ECO:0000256" key="4">
    <source>
        <dbReference type="ARBA" id="ARBA00022741"/>
    </source>
</evidence>
<dbReference type="EMBL" id="BMQL01000034">
    <property type="protein sequence ID" value="GGR25006.1"/>
    <property type="molecule type" value="Genomic_DNA"/>
</dbReference>
<evidence type="ECO:0000256" key="1">
    <source>
        <dbReference type="ARBA" id="ARBA00022553"/>
    </source>
</evidence>
<dbReference type="Pfam" id="PF01934">
    <property type="entry name" value="HepT-like"/>
    <property type="match status" value="1"/>
</dbReference>
<keyword evidence="9" id="KW-1185">Reference proteome</keyword>
<dbReference type="PANTHER" id="PTHR34139:SF1">
    <property type="entry name" value="RNASE MJ1380-RELATED"/>
    <property type="match status" value="1"/>
</dbReference>
<dbReference type="AlphaFoldDB" id="A0A918CIP7"/>
<dbReference type="GO" id="GO:0110001">
    <property type="term" value="C:toxin-antitoxin complex"/>
    <property type="evidence" value="ECO:0007669"/>
    <property type="project" value="InterPro"/>
</dbReference>
<keyword evidence="4" id="KW-0547">Nucleotide-binding</keyword>
<dbReference type="PANTHER" id="PTHR34139">
    <property type="entry name" value="UPF0331 PROTEIN MJ0127"/>
    <property type="match status" value="1"/>
</dbReference>
<keyword evidence="3" id="KW-0540">Nuclease</keyword>
<dbReference type="Proteomes" id="UP000603865">
    <property type="component" value="Unassembled WGS sequence"/>
</dbReference>
<dbReference type="CDD" id="cd05403">
    <property type="entry name" value="NT_KNTase_like"/>
    <property type="match status" value="1"/>
</dbReference>
<keyword evidence="5" id="KW-0378">Hydrolase</keyword>
<name>A0A918CIP7_9DEIO</name>
<dbReference type="GO" id="GO:0000166">
    <property type="term" value="F:nucleotide binding"/>
    <property type="evidence" value="ECO:0007669"/>
    <property type="project" value="UniProtKB-KW"/>
</dbReference>
<dbReference type="SUPFAM" id="SSF81301">
    <property type="entry name" value="Nucleotidyltransferase"/>
    <property type="match status" value="1"/>
</dbReference>
<protein>
    <recommendedName>
        <fullName evidence="7">Polymerase nucleotidyl transferase domain-containing protein</fullName>
    </recommendedName>
</protein>
<feature type="region of interest" description="Disordered" evidence="6">
    <location>
        <begin position="1"/>
        <end position="24"/>
    </location>
</feature>
<gene>
    <name evidence="8" type="ORF">GCM10008957_40880</name>
</gene>
<accession>A0A918CIP7</accession>
<dbReference type="GO" id="GO:0016779">
    <property type="term" value="F:nucleotidyltransferase activity"/>
    <property type="evidence" value="ECO:0007669"/>
    <property type="project" value="InterPro"/>
</dbReference>
<organism evidence="8 9">
    <name type="scientific">Deinococcus ruber</name>
    <dbReference type="NCBI Taxonomy" id="1848197"/>
    <lineage>
        <taxon>Bacteria</taxon>
        <taxon>Thermotogati</taxon>
        <taxon>Deinococcota</taxon>
        <taxon>Deinococci</taxon>
        <taxon>Deinococcales</taxon>
        <taxon>Deinococcaceae</taxon>
        <taxon>Deinococcus</taxon>
    </lineage>
</organism>
<dbReference type="InterPro" id="IPR008201">
    <property type="entry name" value="HepT-like"/>
</dbReference>
<sequence length="260" mass="28636">MAHGSTALYPEAVPNADTLPPDPPRLFEQPRLQDVSRYLKAHEAEWRALGVSRVRVFGSVARGEAHEASDVDLLVDLAAGSDLLALVRATWLFESLLGRRTDVVTEAALHPMLRAGVLADAVDILDDTSPPAPHDLPRKRWRWRVQALLALLEHSQKLLEGLDFAAFQANTAVQDSVLLTLLRLGEGTKFVPQPIQDAHPDVPWNELRSVRNLIAHDYFGLDLGLIWQTLSVTLPTLYGPLRAVQDDPALTDSIPTPEAP</sequence>
<keyword evidence="1" id="KW-0597">Phosphoprotein</keyword>
<dbReference type="GO" id="GO:0016787">
    <property type="term" value="F:hydrolase activity"/>
    <property type="evidence" value="ECO:0007669"/>
    <property type="project" value="UniProtKB-KW"/>
</dbReference>
<keyword evidence="2" id="KW-1277">Toxin-antitoxin system</keyword>